<organism evidence="8 9">
    <name type="scientific">Yimella lutea</name>
    <dbReference type="NCBI Taxonomy" id="587872"/>
    <lineage>
        <taxon>Bacteria</taxon>
        <taxon>Bacillati</taxon>
        <taxon>Actinomycetota</taxon>
        <taxon>Actinomycetes</taxon>
        <taxon>Micrococcales</taxon>
        <taxon>Dermacoccaceae</taxon>
        <taxon>Yimella</taxon>
    </lineage>
</organism>
<comment type="caution">
    <text evidence="8">The sequence shown here is derived from an EMBL/GenBank/DDBJ whole genome shotgun (WGS) entry which is preliminary data.</text>
</comment>
<feature type="transmembrane region" description="Helical" evidence="6">
    <location>
        <begin position="122"/>
        <end position="139"/>
    </location>
</feature>
<gene>
    <name evidence="8" type="ORF">FB459_0859</name>
</gene>
<dbReference type="GO" id="GO:0020037">
    <property type="term" value="F:heme binding"/>
    <property type="evidence" value="ECO:0007669"/>
    <property type="project" value="InterPro"/>
</dbReference>
<evidence type="ECO:0000256" key="4">
    <source>
        <dbReference type="ARBA" id="ARBA00022989"/>
    </source>
</evidence>
<dbReference type="InterPro" id="IPR002541">
    <property type="entry name" value="Cyt_c_assembly"/>
</dbReference>
<reference evidence="8 9" key="1">
    <citation type="submission" date="2019-06" db="EMBL/GenBank/DDBJ databases">
        <title>Sequencing the genomes of 1000 actinobacteria strains.</title>
        <authorList>
            <person name="Klenk H.-P."/>
        </authorList>
    </citation>
    <scope>NUCLEOTIDE SEQUENCE [LARGE SCALE GENOMIC DNA]</scope>
    <source>
        <strain evidence="8 9">DSM 19828</strain>
    </source>
</reference>
<dbReference type="EMBL" id="VFMO01000001">
    <property type="protein sequence ID" value="TQJ13442.1"/>
    <property type="molecule type" value="Genomic_DNA"/>
</dbReference>
<protein>
    <submittedName>
        <fullName evidence="8">Cytochrome c-type biogenesis protein CcsB</fullName>
    </submittedName>
</protein>
<keyword evidence="4 6" id="KW-1133">Transmembrane helix</keyword>
<dbReference type="InterPro" id="IPR017562">
    <property type="entry name" value="Cyt_c_biogenesis_CcsA"/>
</dbReference>
<evidence type="ECO:0000259" key="7">
    <source>
        <dbReference type="Pfam" id="PF01578"/>
    </source>
</evidence>
<feature type="transmembrane region" description="Helical" evidence="6">
    <location>
        <begin position="146"/>
        <end position="167"/>
    </location>
</feature>
<name>A0A542EDN4_9MICO</name>
<sequence>MITSFVASEVNESLAEIGVDLLWSSALVLTLAMLAFTLDLAGHPGRVARAQARRTARTHEQIEEAGDTAVLTEVDTPGAPEKRQWGGIGISLAWLGTLLLIGSVAARAFSVHRPPLGNMYEFAIVGSAFVMLCYLLWALRHDVRWLGAFVTGTVVLFEMLAAMVFFTEASQLMPSLRSYWLSIHVSVATLSVALFTVAFVLHALWFMQSWRERQPGKLAFMDAVPGKDTLDRLAYGVLIIAFPLWTFTLIAGAIWAQEAWGRYWAWDPKEVWTLVIWVLYAAYLHARMTAGWSGRKSIYVALAGFACVLINYGIVNVFFVGQHSYSGM</sequence>
<dbReference type="PANTHER" id="PTHR30071">
    <property type="entry name" value="HEME EXPORTER PROTEIN C"/>
    <property type="match status" value="1"/>
</dbReference>
<evidence type="ECO:0000313" key="9">
    <source>
        <dbReference type="Proteomes" id="UP000320806"/>
    </source>
</evidence>
<comment type="subcellular location">
    <subcellularLocation>
        <location evidence="1">Membrane</location>
        <topology evidence="1">Multi-pass membrane protein</topology>
    </subcellularLocation>
</comment>
<evidence type="ECO:0000256" key="6">
    <source>
        <dbReference type="SAM" id="Phobius"/>
    </source>
</evidence>
<keyword evidence="5 6" id="KW-0472">Membrane</keyword>
<feature type="transmembrane region" description="Helical" evidence="6">
    <location>
        <begin position="179"/>
        <end position="207"/>
    </location>
</feature>
<dbReference type="NCBIfam" id="TIGR03144">
    <property type="entry name" value="cytochr_II_ccsB"/>
    <property type="match status" value="1"/>
</dbReference>
<feature type="transmembrane region" description="Helical" evidence="6">
    <location>
        <begin position="298"/>
        <end position="319"/>
    </location>
</feature>
<feature type="transmembrane region" description="Helical" evidence="6">
    <location>
        <begin position="92"/>
        <end position="110"/>
    </location>
</feature>
<keyword evidence="9" id="KW-1185">Reference proteome</keyword>
<evidence type="ECO:0000256" key="2">
    <source>
        <dbReference type="ARBA" id="ARBA00022692"/>
    </source>
</evidence>
<dbReference type="PANTHER" id="PTHR30071:SF1">
    <property type="entry name" value="CYTOCHROME B_B6 PROTEIN-RELATED"/>
    <property type="match status" value="1"/>
</dbReference>
<evidence type="ECO:0000256" key="1">
    <source>
        <dbReference type="ARBA" id="ARBA00004141"/>
    </source>
</evidence>
<dbReference type="AlphaFoldDB" id="A0A542EDN4"/>
<dbReference type="GO" id="GO:0017004">
    <property type="term" value="P:cytochrome complex assembly"/>
    <property type="evidence" value="ECO:0007669"/>
    <property type="project" value="UniProtKB-KW"/>
</dbReference>
<feature type="transmembrane region" description="Helical" evidence="6">
    <location>
        <begin position="233"/>
        <end position="256"/>
    </location>
</feature>
<dbReference type="Proteomes" id="UP000320806">
    <property type="component" value="Unassembled WGS sequence"/>
</dbReference>
<feature type="transmembrane region" description="Helical" evidence="6">
    <location>
        <begin position="271"/>
        <end position="286"/>
    </location>
</feature>
<dbReference type="RefSeq" id="WP_129625216.1">
    <property type="nucleotide sequence ID" value="NZ_BAABCI010000015.1"/>
</dbReference>
<dbReference type="Pfam" id="PF01578">
    <property type="entry name" value="Cytochrom_C_asm"/>
    <property type="match status" value="1"/>
</dbReference>
<dbReference type="GO" id="GO:0005886">
    <property type="term" value="C:plasma membrane"/>
    <property type="evidence" value="ECO:0007669"/>
    <property type="project" value="TreeGrafter"/>
</dbReference>
<dbReference type="InterPro" id="IPR045062">
    <property type="entry name" value="Cyt_c_biogenesis_CcsA/CcmC"/>
</dbReference>
<evidence type="ECO:0000256" key="5">
    <source>
        <dbReference type="ARBA" id="ARBA00023136"/>
    </source>
</evidence>
<keyword evidence="3" id="KW-0201">Cytochrome c-type biogenesis</keyword>
<evidence type="ECO:0000256" key="3">
    <source>
        <dbReference type="ARBA" id="ARBA00022748"/>
    </source>
</evidence>
<accession>A0A542EDN4</accession>
<dbReference type="OrthoDB" id="9814290at2"/>
<feature type="domain" description="Cytochrome c assembly protein" evidence="7">
    <location>
        <begin position="131"/>
        <end position="318"/>
    </location>
</feature>
<proteinExistence type="predicted"/>
<evidence type="ECO:0000313" key="8">
    <source>
        <dbReference type="EMBL" id="TQJ13442.1"/>
    </source>
</evidence>
<keyword evidence="2 6" id="KW-0812">Transmembrane</keyword>
<feature type="transmembrane region" description="Helical" evidence="6">
    <location>
        <begin position="21"/>
        <end position="41"/>
    </location>
</feature>